<dbReference type="Pfam" id="PF21360">
    <property type="entry name" value="PylC-like_N"/>
    <property type="match status" value="1"/>
</dbReference>
<dbReference type="Pfam" id="PF02655">
    <property type="entry name" value="ATP-grasp_3"/>
    <property type="match status" value="1"/>
</dbReference>
<evidence type="ECO:0000259" key="2">
    <source>
        <dbReference type="PROSITE" id="PS50975"/>
    </source>
</evidence>
<reference evidence="3" key="1">
    <citation type="submission" date="2022-01" db="EMBL/GenBank/DDBJ databases">
        <authorList>
            <person name="Criscuolo A."/>
        </authorList>
    </citation>
    <scope>NUCLEOTIDE SEQUENCE</scope>
    <source>
        <strain evidence="3">CIP111892</strain>
    </source>
</reference>
<keyword evidence="1" id="KW-0067">ATP-binding</keyword>
<dbReference type="Gene3D" id="3.40.50.20">
    <property type="match status" value="1"/>
</dbReference>
<name>A0ABN8GRM6_9BACL</name>
<keyword evidence="4" id="KW-1185">Reference proteome</keyword>
<evidence type="ECO:0000313" key="3">
    <source>
        <dbReference type="EMBL" id="CAH1211267.1"/>
    </source>
</evidence>
<dbReference type="EMBL" id="CAKMMG010000005">
    <property type="protein sequence ID" value="CAH1211267.1"/>
    <property type="molecule type" value="Genomic_DNA"/>
</dbReference>
<evidence type="ECO:0000256" key="1">
    <source>
        <dbReference type="PROSITE-ProRule" id="PRU00409"/>
    </source>
</evidence>
<dbReference type="Gene3D" id="3.30.470.20">
    <property type="entry name" value="ATP-grasp fold, B domain"/>
    <property type="match status" value="1"/>
</dbReference>
<dbReference type="Proteomes" id="UP000838324">
    <property type="component" value="Unassembled WGS sequence"/>
</dbReference>
<organism evidence="3 4">
    <name type="scientific">Paenibacillus auburnensis</name>
    <dbReference type="NCBI Taxonomy" id="2905649"/>
    <lineage>
        <taxon>Bacteria</taxon>
        <taxon>Bacillati</taxon>
        <taxon>Bacillota</taxon>
        <taxon>Bacilli</taxon>
        <taxon>Bacillales</taxon>
        <taxon>Paenibacillaceae</taxon>
        <taxon>Paenibacillus</taxon>
    </lineage>
</organism>
<dbReference type="InterPro" id="IPR003806">
    <property type="entry name" value="ATP-grasp_PylC-type"/>
</dbReference>
<gene>
    <name evidence="3" type="ORF">PAECIP111892_03509</name>
</gene>
<dbReference type="PROSITE" id="PS50975">
    <property type="entry name" value="ATP_GRASP"/>
    <property type="match status" value="1"/>
</dbReference>
<proteinExistence type="predicted"/>
<feature type="domain" description="ATP-grasp" evidence="2">
    <location>
        <begin position="109"/>
        <end position="290"/>
    </location>
</feature>
<keyword evidence="1" id="KW-0547">Nucleotide-binding</keyword>
<comment type="caution">
    <text evidence="3">The sequence shown here is derived from an EMBL/GenBank/DDBJ whole genome shotgun (WGS) entry which is preliminary data.</text>
</comment>
<dbReference type="RefSeq" id="WP_236335233.1">
    <property type="nucleotide sequence ID" value="NZ_CAKMMG010000005.1"/>
</dbReference>
<dbReference type="SUPFAM" id="SSF56059">
    <property type="entry name" value="Glutathione synthetase ATP-binding domain-like"/>
    <property type="match status" value="1"/>
</dbReference>
<dbReference type="Gene3D" id="3.30.1490.20">
    <property type="entry name" value="ATP-grasp fold, A domain"/>
    <property type="match status" value="1"/>
</dbReference>
<sequence>MYNILFTSAGRRVELVQQFIKAKAAKGMSGRIVCADLSELAPALYFADGSISLPEIKDAQYIPELLKACIEEKINLIIPTIDTELDVLVKNINLFKENNIDILISDSSTIRISQDKMETYRFFKSLDLHSPKSYIKGMEYTGEVPCFIKPLSGSSSINAFKVRNSKELEFFQYYIEDYIIQDLIIGDEFTVDVFCDFHGNPIYITPRLRIATRSGEVLKTKIVEDPILTQHILNIIKKLKPNGPLTIQAIKNQSDGNYYFIEINARFGGGAPLSMLAGADAATALYDLVQGKDLEFNEKAATAELVFLRFDQNISIKKNEEGFYAQY</sequence>
<evidence type="ECO:0000313" key="4">
    <source>
        <dbReference type="Proteomes" id="UP000838324"/>
    </source>
</evidence>
<dbReference type="InterPro" id="IPR011761">
    <property type="entry name" value="ATP-grasp"/>
</dbReference>
<accession>A0ABN8GRM6</accession>
<dbReference type="InterPro" id="IPR048764">
    <property type="entry name" value="PylC_N"/>
</dbReference>
<dbReference type="InterPro" id="IPR013815">
    <property type="entry name" value="ATP_grasp_subdomain_1"/>
</dbReference>
<protein>
    <recommendedName>
        <fullName evidence="2">ATP-grasp domain-containing protein</fullName>
    </recommendedName>
</protein>